<evidence type="ECO:0000313" key="2">
    <source>
        <dbReference type="EMBL" id="NXK11029.1"/>
    </source>
</evidence>
<dbReference type="PANTHER" id="PTHR18934:SF213">
    <property type="entry name" value="3'-5' RNA HELICASE YTHDC2"/>
    <property type="match status" value="1"/>
</dbReference>
<dbReference type="Gene3D" id="1.20.120.1080">
    <property type="match status" value="1"/>
</dbReference>
<dbReference type="GO" id="GO:0004386">
    <property type="term" value="F:helicase activity"/>
    <property type="evidence" value="ECO:0007669"/>
    <property type="project" value="UniProtKB-KW"/>
</dbReference>
<dbReference type="GO" id="GO:0003723">
    <property type="term" value="F:RNA binding"/>
    <property type="evidence" value="ECO:0007669"/>
    <property type="project" value="TreeGrafter"/>
</dbReference>
<keyword evidence="2" id="KW-0378">Hydrolase</keyword>
<gene>
    <name evidence="2" type="primary">Ythdc2_1</name>
    <name evidence="2" type="ORF">HERCAC_R07051</name>
</gene>
<organism evidence="2 3">
    <name type="scientific">Herpetotheres cachinnans</name>
    <name type="common">Laughing falcon</name>
    <name type="synonym">Falco cachinnans</name>
    <dbReference type="NCBI Taxonomy" id="56343"/>
    <lineage>
        <taxon>Eukaryota</taxon>
        <taxon>Metazoa</taxon>
        <taxon>Chordata</taxon>
        <taxon>Craniata</taxon>
        <taxon>Vertebrata</taxon>
        <taxon>Euteleostomi</taxon>
        <taxon>Archelosauria</taxon>
        <taxon>Archosauria</taxon>
        <taxon>Dinosauria</taxon>
        <taxon>Saurischia</taxon>
        <taxon>Theropoda</taxon>
        <taxon>Coelurosauria</taxon>
        <taxon>Aves</taxon>
        <taxon>Neognathae</taxon>
        <taxon>Neoaves</taxon>
        <taxon>Telluraves</taxon>
        <taxon>Australaves</taxon>
        <taxon>Falconiformes</taxon>
        <taxon>Falconidae</taxon>
        <taxon>Herpetotheres</taxon>
    </lineage>
</organism>
<feature type="non-terminal residue" evidence="2">
    <location>
        <position position="1"/>
    </location>
</feature>
<dbReference type="PANTHER" id="PTHR18934">
    <property type="entry name" value="ATP-DEPENDENT RNA HELICASE"/>
    <property type="match status" value="1"/>
</dbReference>
<dbReference type="Pfam" id="PF07717">
    <property type="entry name" value="OB_NTP_bind"/>
    <property type="match status" value="1"/>
</dbReference>
<evidence type="ECO:0000259" key="1">
    <source>
        <dbReference type="SMART" id="SM00847"/>
    </source>
</evidence>
<accession>A0A7L0GTW3</accession>
<dbReference type="EMBL" id="VXAJ01000442">
    <property type="protein sequence ID" value="NXK11029.1"/>
    <property type="molecule type" value="Genomic_DNA"/>
</dbReference>
<dbReference type="FunFam" id="1.20.120.1080:FF:000008">
    <property type="entry name" value="probable ATP-dependent RNA helicase YTHDC2"/>
    <property type="match status" value="1"/>
</dbReference>
<feature type="domain" description="Helicase-associated" evidence="1">
    <location>
        <begin position="70"/>
        <end position="164"/>
    </location>
</feature>
<keyword evidence="2" id="KW-0067">ATP-binding</keyword>
<dbReference type="AlphaFoldDB" id="A0A7L0GTW3"/>
<sequence length="387" mass="43111">RAGRCQPGVCFRLFSRLRFQNMLEYQTPELLRMPLQELCLHTKLLAPVNCPIVDFLMKAPDPPPAVIVRNAVQMLKVSRGMDLDGNYLTELGYHLTELPVEPHLGKMVLCAVVLKCLDPILTIACTLAYRDPFVLPTLASQKRAAMLCRKRFAAGTFSDHMALLRAFQAWQKARSGGWEKAFCEKNFLSEATMEIIIGMRTQLLGQLRASGFVRTRGGADIRDVNTNSENWAVIKAALVAGMYPNLVHVDRESLVLTGPKEKKVRFHPTSVLSQPQYKKIPPENGQAAAIQALPTDWLIYDEMTRAHRIANIRCCSVVTPVTVSLFCGPARLPSNALQEPSSFRGIGVSNDNSDSEMEDKTTADLALLKLDEWLHLKLDPEVSNVSL</sequence>
<dbReference type="InterPro" id="IPR027417">
    <property type="entry name" value="P-loop_NTPase"/>
</dbReference>
<reference evidence="2 3" key="1">
    <citation type="submission" date="2019-09" db="EMBL/GenBank/DDBJ databases">
        <title>Bird 10,000 Genomes (B10K) Project - Family phase.</title>
        <authorList>
            <person name="Zhang G."/>
        </authorList>
    </citation>
    <scope>NUCLEOTIDE SEQUENCE [LARGE SCALE GENOMIC DNA]</scope>
    <source>
        <strain evidence="2">B10K-DU-005-78</strain>
        <tissue evidence="2">Mixed tissue sample</tissue>
    </source>
</reference>
<dbReference type="SUPFAM" id="SSF52540">
    <property type="entry name" value="P-loop containing nucleoside triphosphate hydrolases"/>
    <property type="match status" value="1"/>
</dbReference>
<comment type="caution">
    <text evidence="2">The sequence shown here is derived from an EMBL/GenBank/DDBJ whole genome shotgun (WGS) entry which is preliminary data.</text>
</comment>
<dbReference type="Proteomes" id="UP000555649">
    <property type="component" value="Unassembled WGS sequence"/>
</dbReference>
<evidence type="ECO:0000313" key="3">
    <source>
        <dbReference type="Proteomes" id="UP000555649"/>
    </source>
</evidence>
<dbReference type="SMART" id="SM00847">
    <property type="entry name" value="HA2"/>
    <property type="match status" value="1"/>
</dbReference>
<protein>
    <submittedName>
        <fullName evidence="2">YTDC2 helicase</fullName>
    </submittedName>
</protein>
<proteinExistence type="predicted"/>
<name>A0A7L0GTW3_HERCA</name>
<dbReference type="InterPro" id="IPR011709">
    <property type="entry name" value="DEAD-box_helicase_OB_fold"/>
</dbReference>
<keyword evidence="3" id="KW-1185">Reference proteome</keyword>
<keyword evidence="2" id="KW-0347">Helicase</keyword>
<dbReference type="Pfam" id="PF21010">
    <property type="entry name" value="HA2_C"/>
    <property type="match status" value="1"/>
</dbReference>
<dbReference type="InterPro" id="IPR007502">
    <property type="entry name" value="Helicase-assoc_dom"/>
</dbReference>
<feature type="non-terminal residue" evidence="2">
    <location>
        <position position="387"/>
    </location>
</feature>
<keyword evidence="2" id="KW-0547">Nucleotide-binding</keyword>